<sequence length="126" mass="14640">MLCDIDINKTNISQSTFDLTNPVKWPIITDTVRLHIIENGPQLIDNIDQISGISGLIRGLVLKFNKDWSFCSASLILFLFLFSFLFSSLFTERVDEINQFFIFIESKRSFFLFLFLIYGTHVQIFS</sequence>
<protein>
    <submittedName>
        <fullName evidence="2">Uncharacterized protein</fullName>
    </submittedName>
</protein>
<keyword evidence="1" id="KW-1133">Transmembrane helix</keyword>
<accession>A0A9P0ILF4</accession>
<organism evidence="2 3">
    <name type="scientific">Aphis gossypii</name>
    <name type="common">Cotton aphid</name>
    <dbReference type="NCBI Taxonomy" id="80765"/>
    <lineage>
        <taxon>Eukaryota</taxon>
        <taxon>Metazoa</taxon>
        <taxon>Ecdysozoa</taxon>
        <taxon>Arthropoda</taxon>
        <taxon>Hexapoda</taxon>
        <taxon>Insecta</taxon>
        <taxon>Pterygota</taxon>
        <taxon>Neoptera</taxon>
        <taxon>Paraneoptera</taxon>
        <taxon>Hemiptera</taxon>
        <taxon>Sternorrhyncha</taxon>
        <taxon>Aphidomorpha</taxon>
        <taxon>Aphidoidea</taxon>
        <taxon>Aphididae</taxon>
        <taxon>Aphidini</taxon>
        <taxon>Aphis</taxon>
        <taxon>Aphis</taxon>
    </lineage>
</organism>
<evidence type="ECO:0000313" key="3">
    <source>
        <dbReference type="Proteomes" id="UP001154329"/>
    </source>
</evidence>
<keyword evidence="1" id="KW-0472">Membrane</keyword>
<name>A0A9P0ILF4_APHGO</name>
<dbReference type="Proteomes" id="UP001154329">
    <property type="component" value="Chromosome 1"/>
</dbReference>
<feature type="transmembrane region" description="Helical" evidence="1">
    <location>
        <begin position="109"/>
        <end position="125"/>
    </location>
</feature>
<keyword evidence="1" id="KW-0812">Transmembrane</keyword>
<reference evidence="2" key="1">
    <citation type="submission" date="2022-02" db="EMBL/GenBank/DDBJ databases">
        <authorList>
            <person name="King R."/>
        </authorList>
    </citation>
    <scope>NUCLEOTIDE SEQUENCE</scope>
</reference>
<evidence type="ECO:0000256" key="1">
    <source>
        <dbReference type="SAM" id="Phobius"/>
    </source>
</evidence>
<reference evidence="2" key="2">
    <citation type="submission" date="2022-10" db="EMBL/GenBank/DDBJ databases">
        <authorList>
            <consortium name="ENA_rothamsted_submissions"/>
            <consortium name="culmorum"/>
            <person name="King R."/>
        </authorList>
    </citation>
    <scope>NUCLEOTIDE SEQUENCE</scope>
</reference>
<keyword evidence="3" id="KW-1185">Reference proteome</keyword>
<feature type="transmembrane region" description="Helical" evidence="1">
    <location>
        <begin position="68"/>
        <end position="89"/>
    </location>
</feature>
<proteinExistence type="predicted"/>
<dbReference type="AlphaFoldDB" id="A0A9P0ILF4"/>
<dbReference type="EMBL" id="OU899034">
    <property type="protein sequence ID" value="CAH1709770.1"/>
    <property type="molecule type" value="Genomic_DNA"/>
</dbReference>
<gene>
    <name evidence="2" type="ORF">APHIGO_LOCUS934</name>
</gene>
<evidence type="ECO:0000313" key="2">
    <source>
        <dbReference type="EMBL" id="CAH1709770.1"/>
    </source>
</evidence>